<keyword evidence="1" id="KW-0472">Membrane</keyword>
<proteinExistence type="predicted"/>
<dbReference type="KEGG" id="ccal:108625430"/>
<gene>
    <name evidence="5" type="primary">LOC108625430</name>
</gene>
<dbReference type="GO" id="GO:0016747">
    <property type="term" value="F:acyltransferase activity, transferring groups other than amino-acyl groups"/>
    <property type="evidence" value="ECO:0007669"/>
    <property type="project" value="InterPro"/>
</dbReference>
<feature type="signal peptide" evidence="2">
    <location>
        <begin position="1"/>
        <end position="19"/>
    </location>
</feature>
<dbReference type="Proteomes" id="UP000694925">
    <property type="component" value="Unplaced"/>
</dbReference>
<dbReference type="Pfam" id="PF01757">
    <property type="entry name" value="Acyl_transf_3"/>
    <property type="match status" value="1"/>
</dbReference>
<sequence length="722" mass="82446">MRNPKTSLMLCSSILLAAAIWLPSSTVQATTGRNKQTMSEVLPAYAITNYTDLLNSSRCRTDIEMFREGVDRGMLWSIRMLDASGQTSSGFVSGNNFWMGDRMDCNFLSSNLTLVGFMSKETLKNNSVYRNPRDEQVPFELHFFVADILHHSTMQYHLSLPYEDHILLGLCLPASCTKNDVATVLSKALRDGNLLVGQLYSTDLQLINVSDLVDDHQWLRDGSVITSIIILLLLCVLVIVSTAYEILVIRKRTQDQSRIQSYENNNTPGLKNDAEEKRENVHEDFVLTELKPRSSIEEYIVCFSLYSNILQIFDGKTGTDSLMMFHSMKFFGMIWITMVHTVYYGRFYVANKIDVLHMTASFMLQILTNATYSVDTYFFISGFLLSYILLKEIEKEQKPKSLPVRLKDLVLGIFKRYIRLTPAYLVVMLLSILNFNWYDKVSLFPASENEASLCSKYWWRNLLYIHNFYDFDQMCLSWSWYLATDMQFFIFGTLLMMVLTKYYNVAVGLGATTILASILSTAYVAYYLNYVPMLDQQLGTLTFLYIRPWTRISPYLMGMGTALYLVKQNYKLHLSKKVLLVGWTLAILCNCSILFGLVDKDLSSFLSILYVSVTRTAWGLGIAWLVLMCITNHGGILNKFLTLRAWVPLGRLTYCAYLINPFIIVSLHRANSYSLYIDVLSVGSIGLGVLLVTYVCAVCLSSFAEVSFIRILRIINRGSRMK</sequence>
<feature type="transmembrane region" description="Helical" evidence="1">
    <location>
        <begin position="578"/>
        <end position="598"/>
    </location>
</feature>
<feature type="transmembrane region" description="Helical" evidence="1">
    <location>
        <begin position="370"/>
        <end position="390"/>
    </location>
</feature>
<feature type="transmembrane region" description="Helical" evidence="1">
    <location>
        <begin position="224"/>
        <end position="249"/>
    </location>
</feature>
<dbReference type="Pfam" id="PF20146">
    <property type="entry name" value="NRF"/>
    <property type="match status" value="1"/>
</dbReference>
<feature type="transmembrane region" description="Helical" evidence="1">
    <location>
        <begin position="417"/>
        <end position="438"/>
    </location>
</feature>
<keyword evidence="1" id="KW-0812">Transmembrane</keyword>
<keyword evidence="1" id="KW-1133">Transmembrane helix</keyword>
<protein>
    <submittedName>
        <fullName evidence="5">Nose resistant to fluoxetine protein 6-like</fullName>
    </submittedName>
</protein>
<feature type="transmembrane region" description="Helical" evidence="1">
    <location>
        <begin position="687"/>
        <end position="712"/>
    </location>
</feature>
<dbReference type="PANTHER" id="PTHR11161:SF0">
    <property type="entry name" value="O-ACYLTRANSFERASE LIKE PROTEIN"/>
    <property type="match status" value="1"/>
</dbReference>
<dbReference type="RefSeq" id="XP_017880967.1">
    <property type="nucleotide sequence ID" value="XM_018025478.2"/>
</dbReference>
<evidence type="ECO:0000256" key="1">
    <source>
        <dbReference type="SAM" id="Phobius"/>
    </source>
</evidence>
<dbReference type="SMART" id="SM00703">
    <property type="entry name" value="NRF"/>
    <property type="match status" value="1"/>
</dbReference>
<evidence type="ECO:0000256" key="2">
    <source>
        <dbReference type="SAM" id="SignalP"/>
    </source>
</evidence>
<dbReference type="AlphaFoldDB" id="A0AAJ7IZT3"/>
<feature type="domain" description="Nose resistant-to-fluoxetine protein N-terminal" evidence="3">
    <location>
        <begin position="56"/>
        <end position="203"/>
    </location>
</feature>
<feature type="transmembrane region" description="Helical" evidence="1">
    <location>
        <begin position="649"/>
        <end position="667"/>
    </location>
</feature>
<evidence type="ECO:0000259" key="3">
    <source>
        <dbReference type="SMART" id="SM00703"/>
    </source>
</evidence>
<dbReference type="GeneID" id="108625430"/>
<feature type="transmembrane region" description="Helical" evidence="1">
    <location>
        <begin position="618"/>
        <end position="637"/>
    </location>
</feature>
<feature type="chain" id="PRO_5042482511" evidence="2">
    <location>
        <begin position="20"/>
        <end position="722"/>
    </location>
</feature>
<dbReference type="PANTHER" id="PTHR11161">
    <property type="entry name" value="O-ACYLTRANSFERASE"/>
    <property type="match status" value="1"/>
</dbReference>
<feature type="transmembrane region" description="Helical" evidence="1">
    <location>
        <begin position="548"/>
        <end position="566"/>
    </location>
</feature>
<keyword evidence="2" id="KW-0732">Signal</keyword>
<feature type="transmembrane region" description="Helical" evidence="1">
    <location>
        <begin position="478"/>
        <end position="499"/>
    </location>
</feature>
<accession>A0AAJ7IZT3</accession>
<dbReference type="InterPro" id="IPR002656">
    <property type="entry name" value="Acyl_transf_3_dom"/>
</dbReference>
<feature type="transmembrane region" description="Helical" evidence="1">
    <location>
        <begin position="506"/>
        <end position="528"/>
    </location>
</feature>
<dbReference type="InterPro" id="IPR006621">
    <property type="entry name" value="Nose-resist-to-fluoxetine_N"/>
</dbReference>
<evidence type="ECO:0000313" key="5">
    <source>
        <dbReference type="RefSeq" id="XP_017880967.1"/>
    </source>
</evidence>
<keyword evidence="4" id="KW-1185">Reference proteome</keyword>
<organism evidence="4 5">
    <name type="scientific">Ceratina calcarata</name>
    <dbReference type="NCBI Taxonomy" id="156304"/>
    <lineage>
        <taxon>Eukaryota</taxon>
        <taxon>Metazoa</taxon>
        <taxon>Ecdysozoa</taxon>
        <taxon>Arthropoda</taxon>
        <taxon>Hexapoda</taxon>
        <taxon>Insecta</taxon>
        <taxon>Pterygota</taxon>
        <taxon>Neoptera</taxon>
        <taxon>Endopterygota</taxon>
        <taxon>Hymenoptera</taxon>
        <taxon>Apocrita</taxon>
        <taxon>Aculeata</taxon>
        <taxon>Apoidea</taxon>
        <taxon>Anthophila</taxon>
        <taxon>Apidae</taxon>
        <taxon>Ceratina</taxon>
        <taxon>Zadontomerus</taxon>
    </lineage>
</organism>
<reference evidence="5" key="1">
    <citation type="submission" date="2025-08" db="UniProtKB">
        <authorList>
            <consortium name="RefSeq"/>
        </authorList>
    </citation>
    <scope>IDENTIFICATION</scope>
    <source>
        <tissue evidence="5">Whole body</tissue>
    </source>
</reference>
<evidence type="ECO:0000313" key="4">
    <source>
        <dbReference type="Proteomes" id="UP000694925"/>
    </source>
</evidence>
<name>A0AAJ7IZT3_9HYME</name>
<dbReference type="InterPro" id="IPR052728">
    <property type="entry name" value="O2_lipid_transport_reg"/>
</dbReference>
<feature type="transmembrane region" description="Helical" evidence="1">
    <location>
        <begin position="330"/>
        <end position="350"/>
    </location>
</feature>